<dbReference type="PANTHER" id="PTHR47338:SF20">
    <property type="entry name" value="ZN(II)2CYS6 TRANSCRIPTION FACTOR (EUROFUNG)"/>
    <property type="match status" value="1"/>
</dbReference>
<evidence type="ECO:0000313" key="7">
    <source>
        <dbReference type="EMBL" id="KAK7743343.1"/>
    </source>
</evidence>
<evidence type="ECO:0000256" key="2">
    <source>
        <dbReference type="ARBA" id="ARBA00022723"/>
    </source>
</evidence>
<dbReference type="InterPro" id="IPR007219">
    <property type="entry name" value="XnlR_reg_dom"/>
</dbReference>
<dbReference type="EMBL" id="JAKJXP020000139">
    <property type="protein sequence ID" value="KAK7743343.1"/>
    <property type="molecule type" value="Genomic_DNA"/>
</dbReference>
<evidence type="ECO:0000256" key="4">
    <source>
        <dbReference type="ARBA" id="ARBA00023163"/>
    </source>
</evidence>
<evidence type="ECO:0000313" key="8">
    <source>
        <dbReference type="Proteomes" id="UP001320420"/>
    </source>
</evidence>
<dbReference type="GO" id="GO:0008270">
    <property type="term" value="F:zinc ion binding"/>
    <property type="evidence" value="ECO:0007669"/>
    <property type="project" value="InterPro"/>
</dbReference>
<dbReference type="GO" id="GO:0005634">
    <property type="term" value="C:nucleus"/>
    <property type="evidence" value="ECO:0007669"/>
    <property type="project" value="UniProtKB-SubCell"/>
</dbReference>
<comment type="subcellular location">
    <subcellularLocation>
        <location evidence="1">Nucleus</location>
    </subcellularLocation>
</comment>
<dbReference type="GO" id="GO:0003677">
    <property type="term" value="F:DNA binding"/>
    <property type="evidence" value="ECO:0007669"/>
    <property type="project" value="InterPro"/>
</dbReference>
<keyword evidence="2" id="KW-0479">Metal-binding</keyword>
<dbReference type="GO" id="GO:0006351">
    <property type="term" value="P:DNA-templated transcription"/>
    <property type="evidence" value="ECO:0007669"/>
    <property type="project" value="InterPro"/>
</dbReference>
<organism evidence="7 8">
    <name type="scientific">Diatrype stigma</name>
    <dbReference type="NCBI Taxonomy" id="117547"/>
    <lineage>
        <taxon>Eukaryota</taxon>
        <taxon>Fungi</taxon>
        <taxon>Dikarya</taxon>
        <taxon>Ascomycota</taxon>
        <taxon>Pezizomycotina</taxon>
        <taxon>Sordariomycetes</taxon>
        <taxon>Xylariomycetidae</taxon>
        <taxon>Xylariales</taxon>
        <taxon>Diatrypaceae</taxon>
        <taxon>Diatrype</taxon>
    </lineage>
</organism>
<comment type="caution">
    <text evidence="7">The sequence shown here is derived from an EMBL/GenBank/DDBJ whole genome shotgun (WGS) entry which is preliminary data.</text>
</comment>
<protein>
    <recommendedName>
        <fullName evidence="6">Xylanolytic transcriptional activator regulatory domain-containing protein</fullName>
    </recommendedName>
</protein>
<dbReference type="Proteomes" id="UP001320420">
    <property type="component" value="Unassembled WGS sequence"/>
</dbReference>
<dbReference type="GO" id="GO:0000981">
    <property type="term" value="F:DNA-binding transcription factor activity, RNA polymerase II-specific"/>
    <property type="evidence" value="ECO:0007669"/>
    <property type="project" value="InterPro"/>
</dbReference>
<evidence type="ECO:0000256" key="1">
    <source>
        <dbReference type="ARBA" id="ARBA00004123"/>
    </source>
</evidence>
<name>A0AAN9YG06_9PEZI</name>
<proteinExistence type="predicted"/>
<evidence type="ECO:0000256" key="3">
    <source>
        <dbReference type="ARBA" id="ARBA00023015"/>
    </source>
</evidence>
<gene>
    <name evidence="7" type="ORF">SLS62_010666</name>
</gene>
<keyword evidence="8" id="KW-1185">Reference proteome</keyword>
<dbReference type="InterPro" id="IPR050815">
    <property type="entry name" value="TF_fung"/>
</dbReference>
<dbReference type="CDD" id="cd12148">
    <property type="entry name" value="fungal_TF_MHR"/>
    <property type="match status" value="1"/>
</dbReference>
<dbReference type="Pfam" id="PF04082">
    <property type="entry name" value="Fungal_trans"/>
    <property type="match status" value="1"/>
</dbReference>
<keyword evidence="4" id="KW-0804">Transcription</keyword>
<keyword evidence="3" id="KW-0805">Transcription regulation</keyword>
<feature type="domain" description="Xylanolytic transcriptional activator regulatory" evidence="6">
    <location>
        <begin position="5"/>
        <end position="75"/>
    </location>
</feature>
<evidence type="ECO:0000256" key="5">
    <source>
        <dbReference type="ARBA" id="ARBA00023242"/>
    </source>
</evidence>
<dbReference type="AlphaFoldDB" id="A0AAN9YG06"/>
<evidence type="ECO:0000259" key="6">
    <source>
        <dbReference type="Pfam" id="PF04082"/>
    </source>
</evidence>
<accession>A0AAN9YG06</accession>
<dbReference type="PANTHER" id="PTHR47338">
    <property type="entry name" value="ZN(II)2CYS6 TRANSCRIPTION FACTOR (EUROFUNG)-RELATED"/>
    <property type="match status" value="1"/>
</dbReference>
<reference evidence="7 8" key="1">
    <citation type="submission" date="2024-02" db="EMBL/GenBank/DDBJ databases">
        <title>De novo assembly and annotation of 12 fungi associated with fruit tree decline syndrome in Ontario, Canada.</title>
        <authorList>
            <person name="Sulman M."/>
            <person name="Ellouze W."/>
            <person name="Ilyukhin E."/>
        </authorList>
    </citation>
    <scope>NUCLEOTIDE SEQUENCE [LARGE SCALE GENOMIC DNA]</scope>
    <source>
        <strain evidence="7 8">M11/M66-122</strain>
    </source>
</reference>
<sequence length="347" mass="36854">MAKATWIEVEERRRTWWAVYIMDKIVSLGSRKRPLYSDPPLNEILPVEDAAWDLGDIGGAIQGTLSSPFREPQSTFGRLCQGSLLASRILELSKRLKDTCGLNCGGQFDYSEVTSLVDSTHELSTSIQAEVAARPASYFGLIPAQCLAYSVMMKALSLICSAAEASTDTSASGLPPSMEMGMGMHAWAAAGENNNVPSLQQTAAYSESRRKAVSEQVRDLAKDLLVIIGGCAEGEMVKTSPFVLDAMYSAATVSQTAWKSGAGAGSDPSTGETSHTTTRELLARLSDRWRLGVEYLNALDQHGVNAVLGQGFPGGSNNSNSSNGGQTIPLVQFSSSASAVAMPAIVC</sequence>
<keyword evidence="5" id="KW-0539">Nucleus</keyword>